<evidence type="ECO:0000313" key="3">
    <source>
        <dbReference type="EMBL" id="MBD2615161.1"/>
    </source>
</evidence>
<dbReference type="Gene3D" id="1.20.1050.10">
    <property type="match status" value="1"/>
</dbReference>
<organism evidence="3 4">
    <name type="scientific">Nostoc punctiforme FACHB-252</name>
    <dbReference type="NCBI Taxonomy" id="1357509"/>
    <lineage>
        <taxon>Bacteria</taxon>
        <taxon>Bacillati</taxon>
        <taxon>Cyanobacteriota</taxon>
        <taxon>Cyanophyceae</taxon>
        <taxon>Nostocales</taxon>
        <taxon>Nostocaceae</taxon>
        <taxon>Nostoc</taxon>
    </lineage>
</organism>
<dbReference type="EMBL" id="JACJTC010000024">
    <property type="protein sequence ID" value="MBD2615161.1"/>
    <property type="molecule type" value="Genomic_DNA"/>
</dbReference>
<comment type="caution">
    <text evidence="3">The sequence shown here is derived from an EMBL/GenBank/DDBJ whole genome shotgun (WGS) entry which is preliminary data.</text>
</comment>
<dbReference type="CDD" id="cd00570">
    <property type="entry name" value="GST_N_family"/>
    <property type="match status" value="1"/>
</dbReference>
<dbReference type="Pfam" id="PF13417">
    <property type="entry name" value="GST_N_3"/>
    <property type="match status" value="1"/>
</dbReference>
<evidence type="ECO:0000313" key="4">
    <source>
        <dbReference type="Proteomes" id="UP000606396"/>
    </source>
</evidence>
<keyword evidence="4" id="KW-1185">Reference proteome</keyword>
<name>A0ABR8HH71_NOSPU</name>
<proteinExistence type="predicted"/>
<feature type="domain" description="GST C-terminal" evidence="2">
    <location>
        <begin position="86"/>
        <end position="218"/>
    </location>
</feature>
<dbReference type="SFLD" id="SFLDS00019">
    <property type="entry name" value="Glutathione_Transferase_(cytos"/>
    <property type="match status" value="1"/>
</dbReference>
<dbReference type="PANTHER" id="PTHR44051:SF8">
    <property type="entry name" value="GLUTATHIONE S-TRANSFERASE GSTA"/>
    <property type="match status" value="1"/>
</dbReference>
<dbReference type="PROSITE" id="PS50404">
    <property type="entry name" value="GST_NTER"/>
    <property type="match status" value="1"/>
</dbReference>
<feature type="domain" description="GST N-terminal" evidence="1">
    <location>
        <begin position="2"/>
        <end position="81"/>
    </location>
</feature>
<dbReference type="InterPro" id="IPR036282">
    <property type="entry name" value="Glutathione-S-Trfase_C_sf"/>
</dbReference>
<dbReference type="InterPro" id="IPR036249">
    <property type="entry name" value="Thioredoxin-like_sf"/>
</dbReference>
<dbReference type="InterPro" id="IPR040079">
    <property type="entry name" value="Glutathione_S-Trfase"/>
</dbReference>
<dbReference type="Proteomes" id="UP000606396">
    <property type="component" value="Unassembled WGS sequence"/>
</dbReference>
<dbReference type="SFLD" id="SFLDG00358">
    <property type="entry name" value="Main_(cytGST)"/>
    <property type="match status" value="1"/>
</dbReference>
<dbReference type="InterPro" id="IPR004045">
    <property type="entry name" value="Glutathione_S-Trfase_N"/>
</dbReference>
<dbReference type="InterPro" id="IPR010987">
    <property type="entry name" value="Glutathione-S-Trfase_C-like"/>
</dbReference>
<dbReference type="Pfam" id="PF13410">
    <property type="entry name" value="GST_C_2"/>
    <property type="match status" value="1"/>
</dbReference>
<evidence type="ECO:0000259" key="1">
    <source>
        <dbReference type="PROSITE" id="PS50404"/>
    </source>
</evidence>
<dbReference type="PROSITE" id="PS50405">
    <property type="entry name" value="GST_CTER"/>
    <property type="match status" value="1"/>
</dbReference>
<dbReference type="RefSeq" id="WP_190951937.1">
    <property type="nucleotide sequence ID" value="NZ_JACJTC010000024.1"/>
</dbReference>
<dbReference type="Gene3D" id="3.40.30.10">
    <property type="entry name" value="Glutaredoxin"/>
    <property type="match status" value="1"/>
</dbReference>
<accession>A0ABR8HH71</accession>
<evidence type="ECO:0000259" key="2">
    <source>
        <dbReference type="PROSITE" id="PS50405"/>
    </source>
</evidence>
<dbReference type="SUPFAM" id="SSF47616">
    <property type="entry name" value="GST C-terminal domain-like"/>
    <property type="match status" value="1"/>
</dbReference>
<reference evidence="3 4" key="1">
    <citation type="journal article" date="2020" name="ISME J.">
        <title>Comparative genomics reveals insights into cyanobacterial evolution and habitat adaptation.</title>
        <authorList>
            <person name="Chen M.Y."/>
            <person name="Teng W.K."/>
            <person name="Zhao L."/>
            <person name="Hu C.X."/>
            <person name="Zhou Y.K."/>
            <person name="Han B.P."/>
            <person name="Song L.R."/>
            <person name="Shu W.S."/>
        </authorList>
    </citation>
    <scope>NUCLEOTIDE SEQUENCE [LARGE SCALE GENOMIC DNA]</scope>
    <source>
        <strain evidence="3 4">FACHB-252</strain>
    </source>
</reference>
<sequence>MDRPQLYGWAFSNYVRAVRILLLEKKVDYHFETVTFQDLTVDDFTRLHPFRRVPVLVHDRKIIYESQAILHYIDESFDGDSFQPKTPLERARMHQWMSVTVSYIQPIAIGQIFVQRVYIPENGGQADEGIIKRAVTAIASHLDVLETALTQTYLVGDSITLADIFMAPVLLSMKLAPEGEELINSRPQLKTWLHHLTKRPSFLETIVPVPKFGLQLVA</sequence>
<gene>
    <name evidence="3" type="ORF">H6G94_28575</name>
</gene>
<dbReference type="PANTHER" id="PTHR44051">
    <property type="entry name" value="GLUTATHIONE S-TRANSFERASE-RELATED"/>
    <property type="match status" value="1"/>
</dbReference>
<protein>
    <submittedName>
        <fullName evidence="3">Glutathione S-transferase family protein</fullName>
    </submittedName>
</protein>
<dbReference type="SUPFAM" id="SSF52833">
    <property type="entry name" value="Thioredoxin-like"/>
    <property type="match status" value="1"/>
</dbReference>